<evidence type="ECO:0000256" key="5">
    <source>
        <dbReference type="ARBA" id="ARBA00022741"/>
    </source>
</evidence>
<accession>A0AAX1NEX4</accession>
<dbReference type="PROSITE" id="PS50109">
    <property type="entry name" value="HIS_KIN"/>
    <property type="match status" value="1"/>
</dbReference>
<keyword evidence="9" id="KW-0812">Transmembrane</keyword>
<dbReference type="Gene3D" id="1.20.5.1930">
    <property type="match status" value="1"/>
</dbReference>
<keyword evidence="9" id="KW-0472">Membrane</keyword>
<keyword evidence="5" id="KW-0547">Nucleotide-binding</keyword>
<dbReference type="InterPro" id="IPR003594">
    <property type="entry name" value="HATPase_dom"/>
</dbReference>
<keyword evidence="9" id="KW-1133">Transmembrane helix</keyword>
<dbReference type="InterPro" id="IPR011712">
    <property type="entry name" value="Sig_transdc_His_kin_sub3_dim/P"/>
</dbReference>
<evidence type="ECO:0000313" key="11">
    <source>
        <dbReference type="EMBL" id="QWG05285.1"/>
    </source>
</evidence>
<dbReference type="EMBL" id="CP076133">
    <property type="protein sequence ID" value="QWG05285.1"/>
    <property type="molecule type" value="Genomic_DNA"/>
</dbReference>
<organism evidence="11 12">
    <name type="scientific">Flammeovirga yaeyamensis</name>
    <dbReference type="NCBI Taxonomy" id="367791"/>
    <lineage>
        <taxon>Bacteria</taxon>
        <taxon>Pseudomonadati</taxon>
        <taxon>Bacteroidota</taxon>
        <taxon>Cytophagia</taxon>
        <taxon>Cytophagales</taxon>
        <taxon>Flammeovirgaceae</taxon>
        <taxon>Flammeovirga</taxon>
    </lineage>
</organism>
<dbReference type="GO" id="GO:0016020">
    <property type="term" value="C:membrane"/>
    <property type="evidence" value="ECO:0007669"/>
    <property type="project" value="InterPro"/>
</dbReference>
<feature type="transmembrane region" description="Helical" evidence="9">
    <location>
        <begin position="13"/>
        <end position="36"/>
    </location>
</feature>
<reference evidence="11 12" key="1">
    <citation type="submission" date="2021-05" db="EMBL/GenBank/DDBJ databases">
        <title>Comparative genomic studies on the polysaccharide-degrading batcterial strains of the Flammeovirga genus.</title>
        <authorList>
            <person name="Zewei F."/>
            <person name="Zheng Z."/>
            <person name="Yu L."/>
            <person name="Ruyue G."/>
            <person name="Yanhong M."/>
            <person name="Yuanyuan C."/>
            <person name="Jingyan G."/>
            <person name="Wenjun H."/>
        </authorList>
    </citation>
    <scope>NUCLEOTIDE SEQUENCE [LARGE SCALE GENOMIC DNA]</scope>
    <source>
        <strain evidence="11 12">NBRC:100898</strain>
    </source>
</reference>
<keyword evidence="8" id="KW-0902">Two-component regulatory system</keyword>
<keyword evidence="3" id="KW-0597">Phosphoprotein</keyword>
<keyword evidence="4" id="KW-0808">Transferase</keyword>
<dbReference type="PANTHER" id="PTHR24421:SF10">
    <property type="entry name" value="NITRATE_NITRITE SENSOR PROTEIN NARQ"/>
    <property type="match status" value="1"/>
</dbReference>
<proteinExistence type="predicted"/>
<evidence type="ECO:0000256" key="6">
    <source>
        <dbReference type="ARBA" id="ARBA00022777"/>
    </source>
</evidence>
<dbReference type="GO" id="GO:0005524">
    <property type="term" value="F:ATP binding"/>
    <property type="evidence" value="ECO:0007669"/>
    <property type="project" value="UniProtKB-KW"/>
</dbReference>
<dbReference type="SUPFAM" id="SSF55874">
    <property type="entry name" value="ATPase domain of HSP90 chaperone/DNA topoisomerase II/histidine kinase"/>
    <property type="match status" value="1"/>
</dbReference>
<protein>
    <recommendedName>
        <fullName evidence="2">histidine kinase</fullName>
        <ecNumber evidence="2">2.7.13.3</ecNumber>
    </recommendedName>
</protein>
<keyword evidence="7" id="KW-0067">ATP-binding</keyword>
<dbReference type="EC" id="2.7.13.3" evidence="2"/>
<dbReference type="RefSeq" id="WP_169662050.1">
    <property type="nucleotide sequence ID" value="NZ_CP076133.1"/>
</dbReference>
<dbReference type="PANTHER" id="PTHR24421">
    <property type="entry name" value="NITRATE/NITRITE SENSOR PROTEIN NARX-RELATED"/>
    <property type="match status" value="1"/>
</dbReference>
<dbReference type="GO" id="GO:0000155">
    <property type="term" value="F:phosphorelay sensor kinase activity"/>
    <property type="evidence" value="ECO:0007669"/>
    <property type="project" value="InterPro"/>
</dbReference>
<keyword evidence="12" id="KW-1185">Reference proteome</keyword>
<dbReference type="GO" id="GO:0046983">
    <property type="term" value="F:protein dimerization activity"/>
    <property type="evidence" value="ECO:0007669"/>
    <property type="project" value="InterPro"/>
</dbReference>
<evidence type="ECO:0000256" key="3">
    <source>
        <dbReference type="ARBA" id="ARBA00022553"/>
    </source>
</evidence>
<keyword evidence="6" id="KW-0418">Kinase</keyword>
<dbReference type="AlphaFoldDB" id="A0AAX1NEX4"/>
<dbReference type="InterPro" id="IPR036890">
    <property type="entry name" value="HATPase_C_sf"/>
</dbReference>
<evidence type="ECO:0000259" key="10">
    <source>
        <dbReference type="PROSITE" id="PS50109"/>
    </source>
</evidence>
<evidence type="ECO:0000256" key="8">
    <source>
        <dbReference type="ARBA" id="ARBA00023012"/>
    </source>
</evidence>
<feature type="domain" description="Histidine kinase" evidence="10">
    <location>
        <begin position="75"/>
        <end position="253"/>
    </location>
</feature>
<sequence length="253" mass="29372">MAEWQNPETIIRWIIFSIVFFLVLFSFIVLLIRVYYKKVISSKLEESRIKLEHQKNLLEVSINTQEKERKRIAADLHDDVIGKLTAIKMMEELRPEKSEETIELLSESIQTARRISHDLSPPLLSFSALSTLIENAITPLQNQLKIVPIFDVRTVDTFDEEFKVQFIRILQEIITNIVKYADASEVEIHFRQSNLFTCLKVIDNGKGFDINKNKTGLGLKNIETRVSYLNGFYRLTSEINKGTKSIFVFKTNE</sequence>
<comment type="catalytic activity">
    <reaction evidence="1">
        <text>ATP + protein L-histidine = ADP + protein N-phospho-L-histidine.</text>
        <dbReference type="EC" id="2.7.13.3"/>
    </reaction>
</comment>
<gene>
    <name evidence="11" type="ORF">KMW28_22965</name>
</gene>
<evidence type="ECO:0000256" key="7">
    <source>
        <dbReference type="ARBA" id="ARBA00022840"/>
    </source>
</evidence>
<dbReference type="InterPro" id="IPR005467">
    <property type="entry name" value="His_kinase_dom"/>
</dbReference>
<evidence type="ECO:0000256" key="9">
    <source>
        <dbReference type="SAM" id="Phobius"/>
    </source>
</evidence>
<dbReference type="KEGG" id="fya:KMW28_22965"/>
<dbReference type="Gene3D" id="3.30.565.10">
    <property type="entry name" value="Histidine kinase-like ATPase, C-terminal domain"/>
    <property type="match status" value="1"/>
</dbReference>
<dbReference type="Pfam" id="PF07730">
    <property type="entry name" value="HisKA_3"/>
    <property type="match status" value="1"/>
</dbReference>
<dbReference type="Pfam" id="PF02518">
    <property type="entry name" value="HATPase_c"/>
    <property type="match status" value="1"/>
</dbReference>
<evidence type="ECO:0000256" key="2">
    <source>
        <dbReference type="ARBA" id="ARBA00012438"/>
    </source>
</evidence>
<name>A0AAX1NEX4_9BACT</name>
<dbReference type="Proteomes" id="UP000678679">
    <property type="component" value="Chromosome 2"/>
</dbReference>
<dbReference type="CDD" id="cd16917">
    <property type="entry name" value="HATPase_UhpB-NarQ-NarX-like"/>
    <property type="match status" value="1"/>
</dbReference>
<evidence type="ECO:0000256" key="4">
    <source>
        <dbReference type="ARBA" id="ARBA00022679"/>
    </source>
</evidence>
<evidence type="ECO:0000313" key="12">
    <source>
        <dbReference type="Proteomes" id="UP000678679"/>
    </source>
</evidence>
<evidence type="ECO:0000256" key="1">
    <source>
        <dbReference type="ARBA" id="ARBA00000085"/>
    </source>
</evidence>
<dbReference type="SMART" id="SM00387">
    <property type="entry name" value="HATPase_c"/>
    <property type="match status" value="1"/>
</dbReference>
<dbReference type="InterPro" id="IPR050482">
    <property type="entry name" value="Sensor_HK_TwoCompSys"/>
</dbReference>